<proteinExistence type="inferred from homology"/>
<keyword evidence="3" id="KW-0520">NAD</keyword>
<dbReference type="Pfam" id="PF01370">
    <property type="entry name" value="Epimerase"/>
    <property type="match status" value="1"/>
</dbReference>
<name>A0ABT1LHG9_9HYPH</name>
<dbReference type="RefSeq" id="WP_254745430.1">
    <property type="nucleotide sequence ID" value="NZ_JANCLU010000023.1"/>
</dbReference>
<dbReference type="SUPFAM" id="SSF51735">
    <property type="entry name" value="NAD(P)-binding Rossmann-fold domains"/>
    <property type="match status" value="1"/>
</dbReference>
<evidence type="ECO:0000256" key="2">
    <source>
        <dbReference type="ARBA" id="ARBA00023002"/>
    </source>
</evidence>
<evidence type="ECO:0000256" key="3">
    <source>
        <dbReference type="ARBA" id="ARBA00023027"/>
    </source>
</evidence>
<dbReference type="EMBL" id="JANCLU010000023">
    <property type="protein sequence ID" value="MCP8940558.1"/>
    <property type="molecule type" value="Genomic_DNA"/>
</dbReference>
<dbReference type="Gene3D" id="3.40.50.720">
    <property type="entry name" value="NAD(P)-binding Rossmann-like Domain"/>
    <property type="match status" value="1"/>
</dbReference>
<evidence type="ECO:0000256" key="1">
    <source>
        <dbReference type="ARBA" id="ARBA00007637"/>
    </source>
</evidence>
<comment type="similarity">
    <text evidence="1">Belongs to the NAD(P)-dependent epimerase/dehydratase family.</text>
</comment>
<keyword evidence="6" id="KW-1185">Reference proteome</keyword>
<feature type="domain" description="NAD-dependent epimerase/dehydratase" evidence="4">
    <location>
        <begin position="3"/>
        <end position="162"/>
    </location>
</feature>
<keyword evidence="2" id="KW-0560">Oxidoreductase</keyword>
<dbReference type="PANTHER" id="PTHR43103:SF5">
    <property type="entry name" value="4-EPIMERASE, PUTATIVE (AFU_ORTHOLOGUE AFUA_7G00360)-RELATED"/>
    <property type="match status" value="1"/>
</dbReference>
<organism evidence="5 6">
    <name type="scientific">Alsobacter ponti</name>
    <dbReference type="NCBI Taxonomy" id="2962936"/>
    <lineage>
        <taxon>Bacteria</taxon>
        <taxon>Pseudomonadati</taxon>
        <taxon>Pseudomonadota</taxon>
        <taxon>Alphaproteobacteria</taxon>
        <taxon>Hyphomicrobiales</taxon>
        <taxon>Alsobacteraceae</taxon>
        <taxon>Alsobacter</taxon>
    </lineage>
</organism>
<reference evidence="5 6" key="1">
    <citation type="submission" date="2022-07" db="EMBL/GenBank/DDBJ databases">
        <authorList>
            <person name="Li W.-J."/>
            <person name="Deng Q.-Q."/>
        </authorList>
    </citation>
    <scope>NUCLEOTIDE SEQUENCE [LARGE SCALE GENOMIC DNA]</scope>
    <source>
        <strain evidence="5 6">SYSU M60028</strain>
    </source>
</reference>
<dbReference type="PANTHER" id="PTHR43103">
    <property type="entry name" value="NUCLEOSIDE-DIPHOSPHATE-SUGAR EPIMERASE"/>
    <property type="match status" value="1"/>
</dbReference>
<dbReference type="InterPro" id="IPR036291">
    <property type="entry name" value="NAD(P)-bd_dom_sf"/>
</dbReference>
<protein>
    <submittedName>
        <fullName evidence="5">NAD(P)-dependent oxidoreductase</fullName>
    </submittedName>
</protein>
<dbReference type="InterPro" id="IPR001509">
    <property type="entry name" value="Epimerase_deHydtase"/>
</dbReference>
<gene>
    <name evidence="5" type="ORF">NK718_18690</name>
</gene>
<sequence length="266" mass="29402">MKILITGGAGHVGRKLREQFAGQFETIRVFDMVAATDLRSNEESVVGDIASLEQVERAMRGMDACIHLAAEANETSWERILPANIVGTWNVYEAAFRQGAKRIVFGSSNHAVGFYPRTQVIDHTALARPDSRYGLSKAWGEDVGQLYADKYGVRSMHIRIGNAADVPGSARALAIWVSARDLAQLVRIGLEHPEIHNTIVYGVSRNKACWYDNSEAYRLGYKPLDKAEDYTDEAMAAEAGQKRDPIEQQFQGGPFCAIEYVGPARP</sequence>
<evidence type="ECO:0000313" key="5">
    <source>
        <dbReference type="EMBL" id="MCP8940558.1"/>
    </source>
</evidence>
<evidence type="ECO:0000259" key="4">
    <source>
        <dbReference type="Pfam" id="PF01370"/>
    </source>
</evidence>
<accession>A0ABT1LHG9</accession>
<comment type="caution">
    <text evidence="5">The sequence shown here is derived from an EMBL/GenBank/DDBJ whole genome shotgun (WGS) entry which is preliminary data.</text>
</comment>
<dbReference type="Proteomes" id="UP001205890">
    <property type="component" value="Unassembled WGS sequence"/>
</dbReference>
<evidence type="ECO:0000313" key="6">
    <source>
        <dbReference type="Proteomes" id="UP001205890"/>
    </source>
</evidence>